<dbReference type="GO" id="GO:0000976">
    <property type="term" value="F:transcription cis-regulatory region binding"/>
    <property type="evidence" value="ECO:0007669"/>
    <property type="project" value="TreeGrafter"/>
</dbReference>
<evidence type="ECO:0000256" key="4">
    <source>
        <dbReference type="ARBA" id="ARBA00023163"/>
    </source>
</evidence>
<keyword evidence="3" id="KW-0238">DNA-binding</keyword>
<dbReference type="GO" id="GO:0003700">
    <property type="term" value="F:DNA-binding transcription factor activity"/>
    <property type="evidence" value="ECO:0007669"/>
    <property type="project" value="TreeGrafter"/>
</dbReference>
<dbReference type="AlphaFoldDB" id="A0A7V3YH02"/>
<dbReference type="InterPro" id="IPR000843">
    <property type="entry name" value="HTH_LacI"/>
</dbReference>
<evidence type="ECO:0000259" key="5">
    <source>
        <dbReference type="PROSITE" id="PS50932"/>
    </source>
</evidence>
<evidence type="ECO:0000256" key="2">
    <source>
        <dbReference type="ARBA" id="ARBA00023015"/>
    </source>
</evidence>
<dbReference type="CDD" id="cd01392">
    <property type="entry name" value="HTH_LacI"/>
    <property type="match status" value="1"/>
</dbReference>
<dbReference type="Pfam" id="PF00356">
    <property type="entry name" value="LacI"/>
    <property type="match status" value="1"/>
</dbReference>
<feature type="domain" description="HTH lacI-type" evidence="5">
    <location>
        <begin position="7"/>
        <end position="61"/>
    </location>
</feature>
<dbReference type="InterPro" id="IPR046335">
    <property type="entry name" value="LacI/GalR-like_sensor"/>
</dbReference>
<dbReference type="CDD" id="cd06267">
    <property type="entry name" value="PBP1_LacI_sugar_binding-like"/>
    <property type="match status" value="1"/>
</dbReference>
<sequence length="338" mass="37718">MVKGTRVTMREVAERADVSVATVSHVLNRTRFVSRETQQRVLKAIRELNYRPNVLAKSVRRRRTNTVGVVMCDLENPFMMEMLRGVEAVLTLNGFDMLVTNTNYSEEREQSALEMFYGKQVDGIILVPGKGGGVDLQLLVDFGVPVVVLDKRVDHGGVDLVEVTNREGSRELVRHLLRLGHRRIGIITGPQDTSTGRERLLGALEAAKEGGIPREKLLVFEGDFFKESGVQAVREFLSLPFPPSVIFACNYSMGIGAFEAIKDLGLRVPGDIGFAIFDDLPWFAYLSPPLTAVFQPAFEVGKVGAELLMERLKKKRNTPKRVVLPTSLCIRYSAGERW</sequence>
<keyword evidence="4" id="KW-0804">Transcription</keyword>
<dbReference type="SUPFAM" id="SSF47413">
    <property type="entry name" value="lambda repressor-like DNA-binding domains"/>
    <property type="match status" value="1"/>
</dbReference>
<evidence type="ECO:0000313" key="6">
    <source>
        <dbReference type="EMBL" id="HGI30904.1"/>
    </source>
</evidence>
<keyword evidence="1" id="KW-0678">Repressor</keyword>
<dbReference type="PANTHER" id="PTHR30146">
    <property type="entry name" value="LACI-RELATED TRANSCRIPTIONAL REPRESSOR"/>
    <property type="match status" value="1"/>
</dbReference>
<dbReference type="PROSITE" id="PS00356">
    <property type="entry name" value="HTH_LACI_1"/>
    <property type="match status" value="1"/>
</dbReference>
<dbReference type="SMART" id="SM00354">
    <property type="entry name" value="HTH_LACI"/>
    <property type="match status" value="1"/>
</dbReference>
<dbReference type="SUPFAM" id="SSF53822">
    <property type="entry name" value="Periplasmic binding protein-like I"/>
    <property type="match status" value="1"/>
</dbReference>
<dbReference type="InterPro" id="IPR010982">
    <property type="entry name" value="Lambda_DNA-bd_dom_sf"/>
</dbReference>
<dbReference type="Gene3D" id="1.10.260.40">
    <property type="entry name" value="lambda repressor-like DNA-binding domains"/>
    <property type="match status" value="1"/>
</dbReference>
<organism evidence="6">
    <name type="scientific">Candidatus Caldatribacterium californiense</name>
    <dbReference type="NCBI Taxonomy" id="1454726"/>
    <lineage>
        <taxon>Bacteria</taxon>
        <taxon>Pseudomonadati</taxon>
        <taxon>Atribacterota</taxon>
        <taxon>Atribacteria</taxon>
        <taxon>Atribacterales</taxon>
        <taxon>Candidatus Caldatribacteriaceae</taxon>
        <taxon>Candidatus Caldatribacterium</taxon>
    </lineage>
</organism>
<dbReference type="Gene3D" id="3.40.50.2300">
    <property type="match status" value="2"/>
</dbReference>
<accession>A0A7V3YH02</accession>
<keyword evidence="2" id="KW-0805">Transcription regulation</keyword>
<protein>
    <submittedName>
        <fullName evidence="6">LacI family transcriptional regulator</fullName>
    </submittedName>
</protein>
<dbReference type="InterPro" id="IPR028082">
    <property type="entry name" value="Peripla_BP_I"/>
</dbReference>
<evidence type="ECO:0000256" key="3">
    <source>
        <dbReference type="ARBA" id="ARBA00023125"/>
    </source>
</evidence>
<comment type="caution">
    <text evidence="6">The sequence shown here is derived from an EMBL/GenBank/DDBJ whole genome shotgun (WGS) entry which is preliminary data.</text>
</comment>
<reference evidence="6" key="1">
    <citation type="journal article" date="2020" name="mSystems">
        <title>Genome- and Community-Level Interaction Insights into Carbon Utilization and Element Cycling Functions of Hydrothermarchaeota in Hydrothermal Sediment.</title>
        <authorList>
            <person name="Zhou Z."/>
            <person name="Liu Y."/>
            <person name="Xu W."/>
            <person name="Pan J."/>
            <person name="Luo Z.H."/>
            <person name="Li M."/>
        </authorList>
    </citation>
    <scope>NUCLEOTIDE SEQUENCE [LARGE SCALE GENOMIC DNA]</scope>
    <source>
        <strain evidence="6">SpSt-747</strain>
    </source>
</reference>
<proteinExistence type="predicted"/>
<name>A0A7V3YH02_9BACT</name>
<dbReference type="EMBL" id="DTFV01000092">
    <property type="protein sequence ID" value="HGI30904.1"/>
    <property type="molecule type" value="Genomic_DNA"/>
</dbReference>
<gene>
    <name evidence="6" type="ORF">ENV30_06320</name>
</gene>
<dbReference type="PROSITE" id="PS50932">
    <property type="entry name" value="HTH_LACI_2"/>
    <property type="match status" value="1"/>
</dbReference>
<dbReference type="Pfam" id="PF13377">
    <property type="entry name" value="Peripla_BP_3"/>
    <property type="match status" value="1"/>
</dbReference>
<dbReference type="PANTHER" id="PTHR30146:SF148">
    <property type="entry name" value="HTH-TYPE TRANSCRIPTIONAL REPRESSOR PURR-RELATED"/>
    <property type="match status" value="1"/>
</dbReference>
<evidence type="ECO:0000256" key="1">
    <source>
        <dbReference type="ARBA" id="ARBA00022491"/>
    </source>
</evidence>